<evidence type="ECO:0000313" key="6">
    <source>
        <dbReference type="Proteomes" id="UP000652198"/>
    </source>
</evidence>
<dbReference type="InterPro" id="IPR009057">
    <property type="entry name" value="Homeodomain-like_sf"/>
</dbReference>
<dbReference type="PANTHER" id="PTHR46796">
    <property type="entry name" value="HTH-TYPE TRANSCRIPTIONAL ACTIVATOR RHAS-RELATED"/>
    <property type="match status" value="1"/>
</dbReference>
<keyword evidence="6" id="KW-1185">Reference proteome</keyword>
<dbReference type="InterPro" id="IPR050204">
    <property type="entry name" value="AraC_XylS_family_regulators"/>
</dbReference>
<dbReference type="SUPFAM" id="SSF46689">
    <property type="entry name" value="Homeodomain-like"/>
    <property type="match status" value="2"/>
</dbReference>
<dbReference type="PANTHER" id="PTHR46796:SF14">
    <property type="entry name" value="TRANSCRIPTIONAL REGULATORY PROTEIN"/>
    <property type="match status" value="1"/>
</dbReference>
<dbReference type="InterPro" id="IPR018062">
    <property type="entry name" value="HTH_AraC-typ_CS"/>
</dbReference>
<dbReference type="EMBL" id="WOEY01000017">
    <property type="protein sequence ID" value="NPT40517.1"/>
    <property type="molecule type" value="Genomic_DNA"/>
</dbReference>
<dbReference type="PROSITE" id="PS00041">
    <property type="entry name" value="HTH_ARAC_FAMILY_1"/>
    <property type="match status" value="1"/>
</dbReference>
<feature type="domain" description="HTH araC/xylS-type" evidence="4">
    <location>
        <begin position="201"/>
        <end position="299"/>
    </location>
</feature>
<evidence type="ECO:0000313" key="5">
    <source>
        <dbReference type="EMBL" id="NPT40517.1"/>
    </source>
</evidence>
<name>A0ABX2BHT1_9BURK</name>
<reference evidence="5 6" key="1">
    <citation type="submission" date="2019-11" db="EMBL/GenBank/DDBJ databases">
        <title>Metabolism of dissolved organic matter in forest soils.</title>
        <authorList>
            <person name="Cyle K.T."/>
            <person name="Wilhelm R.C."/>
            <person name="Martinez C.E."/>
        </authorList>
    </citation>
    <scope>NUCLEOTIDE SEQUENCE [LARGE SCALE GENOMIC DNA]</scope>
    <source>
        <strain evidence="5 6">1N</strain>
    </source>
</reference>
<gene>
    <name evidence="5" type="ORF">GNZ12_04165</name>
</gene>
<dbReference type="Pfam" id="PF12833">
    <property type="entry name" value="HTH_18"/>
    <property type="match status" value="1"/>
</dbReference>
<keyword evidence="3" id="KW-0804">Transcription</keyword>
<dbReference type="PROSITE" id="PS01124">
    <property type="entry name" value="HTH_ARAC_FAMILY_2"/>
    <property type="match status" value="1"/>
</dbReference>
<dbReference type="Proteomes" id="UP000652198">
    <property type="component" value="Unassembled WGS sequence"/>
</dbReference>
<dbReference type="SMART" id="SM00342">
    <property type="entry name" value="HTH_ARAC"/>
    <property type="match status" value="1"/>
</dbReference>
<comment type="caution">
    <text evidence="5">The sequence shown here is derived from an EMBL/GenBank/DDBJ whole genome shotgun (WGS) entry which is preliminary data.</text>
</comment>
<protein>
    <submittedName>
        <fullName evidence="5">Helix-turn-helix domain-containing protein</fullName>
    </submittedName>
</protein>
<dbReference type="RefSeq" id="WP_172309148.1">
    <property type="nucleotide sequence ID" value="NZ_WOEY01000017.1"/>
</dbReference>
<evidence type="ECO:0000256" key="1">
    <source>
        <dbReference type="ARBA" id="ARBA00023015"/>
    </source>
</evidence>
<evidence type="ECO:0000256" key="2">
    <source>
        <dbReference type="ARBA" id="ARBA00023125"/>
    </source>
</evidence>
<evidence type="ECO:0000259" key="4">
    <source>
        <dbReference type="PROSITE" id="PS01124"/>
    </source>
</evidence>
<keyword evidence="2" id="KW-0238">DNA-binding</keyword>
<accession>A0ABX2BHT1</accession>
<keyword evidence="1" id="KW-0805">Transcription regulation</keyword>
<dbReference type="Gene3D" id="1.10.10.60">
    <property type="entry name" value="Homeodomain-like"/>
    <property type="match status" value="2"/>
</dbReference>
<evidence type="ECO:0000256" key="3">
    <source>
        <dbReference type="ARBA" id="ARBA00023163"/>
    </source>
</evidence>
<organism evidence="5 6">
    <name type="scientific">Paraburkholderia solitsugae</name>
    <dbReference type="NCBI Taxonomy" id="2675748"/>
    <lineage>
        <taxon>Bacteria</taxon>
        <taxon>Pseudomonadati</taxon>
        <taxon>Pseudomonadota</taxon>
        <taxon>Betaproteobacteria</taxon>
        <taxon>Burkholderiales</taxon>
        <taxon>Burkholderiaceae</taxon>
        <taxon>Paraburkholderia</taxon>
    </lineage>
</organism>
<dbReference type="InterPro" id="IPR018060">
    <property type="entry name" value="HTH_AraC"/>
</dbReference>
<proteinExistence type="predicted"/>
<sequence length="313" mass="34167">MNDNLNAKIAAHDAVAPSSPVLYQGTIDSLHATAVRYRYEDKNFGYMPVPEREDSYFLGVKLRSMSSVRMWYGERLASAAPMPVNAICFTHFDNQPHAELYDPFDCMVFRIPAAALGRIVEDAGARRIEELRCPDPGVLDPILGHLASCLLPALDDPSSASTLFVDTLTRALNIHVLSLYGDLAVPVAKPRQAGLAAWQQGRAKDLIRANLAGNLTVGDLAAECGLSVGHFAYAFKQSVGLSPYQYLIEQRLARAKQLMLETRLSLSDIASMSGFANQAHFNGRFVKAFGVPPGAWRRMLDSSTSAPFLGHEG</sequence>